<dbReference type="AlphaFoldDB" id="A0A239WGD4"/>
<evidence type="ECO:0000313" key="1">
    <source>
        <dbReference type="EMBL" id="SNV33561.1"/>
    </source>
</evidence>
<proteinExistence type="predicted"/>
<protein>
    <submittedName>
        <fullName evidence="1">Competence protein ComEA helix-hairpin-helix repeat region</fullName>
    </submittedName>
</protein>
<name>A0A239WGD4_9FLAO</name>
<dbReference type="KEGG" id="ctak:4412677_00234"/>
<dbReference type="RefSeq" id="WP_095069600.1">
    <property type="nucleotide sequence ID" value="NZ_LT906465.1"/>
</dbReference>
<dbReference type="InterPro" id="IPR010994">
    <property type="entry name" value="RuvA_2-like"/>
</dbReference>
<keyword evidence="2" id="KW-1185">Reference proteome</keyword>
<evidence type="ECO:0000313" key="2">
    <source>
        <dbReference type="Proteomes" id="UP000215196"/>
    </source>
</evidence>
<accession>A0A239WGD4</accession>
<dbReference type="EMBL" id="LT906465">
    <property type="protein sequence ID" value="SNV33561.1"/>
    <property type="molecule type" value="Genomic_DNA"/>
</dbReference>
<dbReference type="SUPFAM" id="SSF47781">
    <property type="entry name" value="RuvA domain 2-like"/>
    <property type="match status" value="2"/>
</dbReference>
<reference evidence="1 2" key="1">
    <citation type="submission" date="2017-06" db="EMBL/GenBank/DDBJ databases">
        <authorList>
            <consortium name="Pathogen Informatics"/>
        </authorList>
    </citation>
    <scope>NUCLEOTIDE SEQUENCE [LARGE SCALE GENOMIC DNA]</scope>
    <source>
        <strain evidence="1 2">NCTC13490</strain>
    </source>
</reference>
<organism evidence="1 2">
    <name type="scientific">Chryseobacterium taklimakanense</name>
    <dbReference type="NCBI Taxonomy" id="536441"/>
    <lineage>
        <taxon>Bacteria</taxon>
        <taxon>Pseudomonadati</taxon>
        <taxon>Bacteroidota</taxon>
        <taxon>Flavobacteriia</taxon>
        <taxon>Flavobacteriales</taxon>
        <taxon>Weeksellaceae</taxon>
        <taxon>Chryseobacterium group</taxon>
        <taxon>Chryseobacterium</taxon>
    </lineage>
</organism>
<dbReference type="Proteomes" id="UP000215196">
    <property type="component" value="Chromosome 1"/>
</dbReference>
<sequence>MKNNLPNRLRRRQYIALALFGVTIAATQFAFSLYKQKQKPEISDVEFKTNSATPDLPIILTEFNPNDLDQSQWKNLGFTDRDVATILKYKRIIGGEFRSKEQFRKCYPIVDRYKELEPYILLPETDYDAKKGNFTYKTFEKKKLNIPGKFNPDNFSTNDWVAMGFSERQAEAILKYKNYLGGSFQSKEKLKACFMISEEQFAQMSPYVLLPEKTDEQPRVYAGSFKEKPKINYTYFDPNQLDEEGWKSLGFSEKQIAGILNYKIKILRGSFRTLEDVQKCYMITQRFEELKPWIRFNPENIKEPEKTSYAKPDAKQEHKTDFSKVDLNEMTFNQLREFGFNEKTSGGFVAFRKSLGGFVNKNQIYEVYGIDRDLAEKLVGMSPLNSEGVKKYTLTDAPESWLKTHPYFKYSADKIIFYRISNPDEKKIWKFIKTKPEYEAKMRMYLK</sequence>
<gene>
    <name evidence="1" type="ORF">SAMEA4412677_00234</name>
</gene>